<keyword evidence="4 6" id="KW-1133">Transmembrane helix</keyword>
<reference evidence="7 8" key="1">
    <citation type="submission" date="2019-06" db="EMBL/GenBank/DDBJ databases">
        <title>Genome sequence of Rhodobacteraceae bacterium D4M1.</title>
        <authorList>
            <person name="Cao J."/>
        </authorList>
    </citation>
    <scope>NUCLEOTIDE SEQUENCE [LARGE SCALE GENOMIC DNA]</scope>
    <source>
        <strain evidence="7 8">D4M1</strain>
    </source>
</reference>
<comment type="subcellular location">
    <subcellularLocation>
        <location evidence="1">Cell membrane</location>
        <topology evidence="1">Multi-pass membrane protein</topology>
    </subcellularLocation>
</comment>
<feature type="transmembrane region" description="Helical" evidence="6">
    <location>
        <begin position="173"/>
        <end position="192"/>
    </location>
</feature>
<protein>
    <submittedName>
        <fullName evidence="7">YihY/virulence factor BrkB family protein</fullName>
    </submittedName>
</protein>
<keyword evidence="5 6" id="KW-0472">Membrane</keyword>
<evidence type="ECO:0000256" key="1">
    <source>
        <dbReference type="ARBA" id="ARBA00004651"/>
    </source>
</evidence>
<keyword evidence="8" id="KW-1185">Reference proteome</keyword>
<dbReference type="NCBIfam" id="TIGR00765">
    <property type="entry name" value="yihY_not_rbn"/>
    <property type="match status" value="1"/>
</dbReference>
<dbReference type="GO" id="GO:0005886">
    <property type="term" value="C:plasma membrane"/>
    <property type="evidence" value="ECO:0007669"/>
    <property type="project" value="UniProtKB-SubCell"/>
</dbReference>
<evidence type="ECO:0000256" key="3">
    <source>
        <dbReference type="ARBA" id="ARBA00022692"/>
    </source>
</evidence>
<evidence type="ECO:0000313" key="7">
    <source>
        <dbReference type="EMBL" id="QDL92239.1"/>
    </source>
</evidence>
<feature type="transmembrane region" description="Helical" evidence="6">
    <location>
        <begin position="129"/>
        <end position="153"/>
    </location>
</feature>
<evidence type="ECO:0000256" key="5">
    <source>
        <dbReference type="ARBA" id="ARBA00023136"/>
    </source>
</evidence>
<dbReference type="PIRSF" id="PIRSF035875">
    <property type="entry name" value="RNase_BN"/>
    <property type="match status" value="1"/>
</dbReference>
<organism evidence="7 8">
    <name type="scientific">Paroceanicella profunda</name>
    <dbReference type="NCBI Taxonomy" id="2579971"/>
    <lineage>
        <taxon>Bacteria</taxon>
        <taxon>Pseudomonadati</taxon>
        <taxon>Pseudomonadota</taxon>
        <taxon>Alphaproteobacteria</taxon>
        <taxon>Rhodobacterales</taxon>
        <taxon>Paracoccaceae</taxon>
        <taxon>Paroceanicella</taxon>
    </lineage>
</organism>
<evidence type="ECO:0000313" key="8">
    <source>
        <dbReference type="Proteomes" id="UP000305888"/>
    </source>
</evidence>
<feature type="transmembrane region" description="Helical" evidence="6">
    <location>
        <begin position="26"/>
        <end position="50"/>
    </location>
</feature>
<dbReference type="KEGG" id="ppru:FDP22_10885"/>
<evidence type="ECO:0000256" key="2">
    <source>
        <dbReference type="ARBA" id="ARBA00022475"/>
    </source>
</evidence>
<feature type="transmembrane region" description="Helical" evidence="6">
    <location>
        <begin position="204"/>
        <end position="226"/>
    </location>
</feature>
<feature type="transmembrane region" description="Helical" evidence="6">
    <location>
        <begin position="238"/>
        <end position="260"/>
    </location>
</feature>
<dbReference type="Proteomes" id="UP000305888">
    <property type="component" value="Chromosome"/>
</dbReference>
<dbReference type="InterPro" id="IPR017039">
    <property type="entry name" value="Virul_fac_BrkB"/>
</dbReference>
<dbReference type="AlphaFoldDB" id="A0A5B8FZM3"/>
<dbReference type="EMBL" id="CP040818">
    <property type="protein sequence ID" value="QDL92239.1"/>
    <property type="molecule type" value="Genomic_DNA"/>
</dbReference>
<name>A0A5B8FZM3_9RHOB</name>
<keyword evidence="3 6" id="KW-0812">Transmembrane</keyword>
<keyword evidence="2" id="KW-1003">Cell membrane</keyword>
<accession>A0A5B8FZM3</accession>
<dbReference type="OrthoDB" id="7163777at2"/>
<gene>
    <name evidence="7" type="ORF">FDP22_10885</name>
</gene>
<dbReference type="Pfam" id="PF03631">
    <property type="entry name" value="Virul_fac_BrkB"/>
    <property type="match status" value="1"/>
</dbReference>
<dbReference type="PANTHER" id="PTHR30213">
    <property type="entry name" value="INNER MEMBRANE PROTEIN YHJD"/>
    <property type="match status" value="1"/>
</dbReference>
<sequence length="279" mass="29991">MPVPVRVLARAGARFLRHEGDVVAGYVAYSVLLAMFPFLIFCVSLAGVLIGPAQSVEAVDFLFEMLPSHVAQTLAPVVNEVVSRSSRGVVTISALIAIWTASNGVEAFRISLDRAYEVRTPRSYVMRRMVAISVVLLGTLTFVVLGLAIVAGPLLIRLVESSLDTSIPGVVSVVRYVVGVVVLLFFLMVLHRRLATSSTRPRRLWPGVLVSAALWLVGALAFSAYLDYAPSYTVTYGTLAGVIITMLFLYLTGIVFIFGAEVNASLEVSREDGPAVAGE</sequence>
<evidence type="ECO:0000256" key="6">
    <source>
        <dbReference type="SAM" id="Phobius"/>
    </source>
</evidence>
<evidence type="ECO:0000256" key="4">
    <source>
        <dbReference type="ARBA" id="ARBA00022989"/>
    </source>
</evidence>
<proteinExistence type="predicted"/>
<dbReference type="PANTHER" id="PTHR30213:SF0">
    <property type="entry name" value="UPF0761 MEMBRANE PROTEIN YIHY"/>
    <property type="match status" value="1"/>
</dbReference>